<evidence type="ECO:0000313" key="2">
    <source>
        <dbReference type="EMBL" id="OYD16434.1"/>
    </source>
</evidence>
<dbReference type="Gene3D" id="1.10.3910.10">
    <property type="entry name" value="SP0561-like"/>
    <property type="match status" value="1"/>
</dbReference>
<sequence length="63" mass="7215">MNEITEDMTIEEILEKYPETVKVFVDLEIPCLVCGEPLWGTIKETAERYGVELSLLLARLNES</sequence>
<evidence type="ECO:0000259" key="1">
    <source>
        <dbReference type="Pfam" id="PF08984"/>
    </source>
</evidence>
<dbReference type="InterPro" id="IPR023883">
    <property type="entry name" value="CHP03980_redox-disulphide"/>
</dbReference>
<dbReference type="PANTHER" id="PTHR39341:SF1">
    <property type="entry name" value="DUF1858 DOMAIN-CONTAINING PROTEIN"/>
    <property type="match status" value="1"/>
</dbReference>
<dbReference type="NCBIfam" id="TIGR03980">
    <property type="entry name" value="prismane_assoc"/>
    <property type="match status" value="1"/>
</dbReference>
<dbReference type="InterPro" id="IPR038062">
    <property type="entry name" value="ScdA-like_N_sf"/>
</dbReference>
<evidence type="ECO:0000313" key="3">
    <source>
        <dbReference type="Proteomes" id="UP000215215"/>
    </source>
</evidence>
<dbReference type="Pfam" id="PF08984">
    <property type="entry name" value="DUF1858"/>
    <property type="match status" value="1"/>
</dbReference>
<reference evidence="2 3" key="1">
    <citation type="submission" date="2017-07" db="EMBL/GenBank/DDBJ databases">
        <title>Recovery of genomes from metagenomes via a dereplication, aggregation, and scoring strategy.</title>
        <authorList>
            <person name="Sieber C.M."/>
            <person name="Probst A.J."/>
            <person name="Sharrar A."/>
            <person name="Thomas B.C."/>
            <person name="Hess M."/>
            <person name="Tringe S.G."/>
            <person name="Banfield J.F."/>
        </authorList>
    </citation>
    <scope>NUCLEOTIDE SEQUENCE [LARGE SCALE GENOMIC DNA]</scope>
    <source>
        <strain evidence="2">JGI_Cruoil_03_44_89</strain>
    </source>
</reference>
<dbReference type="AlphaFoldDB" id="A0A235BW65"/>
<organism evidence="2 3">
    <name type="scientific">candidate division WOR-3 bacterium JGI_Cruoil_03_44_89</name>
    <dbReference type="NCBI Taxonomy" id="1973748"/>
    <lineage>
        <taxon>Bacteria</taxon>
        <taxon>Bacteria division WOR-3</taxon>
    </lineage>
</organism>
<dbReference type="InterPro" id="IPR015077">
    <property type="entry name" value="DUF1858"/>
</dbReference>
<dbReference type="EMBL" id="NOZQ01000067">
    <property type="protein sequence ID" value="OYD16434.1"/>
    <property type="molecule type" value="Genomic_DNA"/>
</dbReference>
<dbReference type="Proteomes" id="UP000215215">
    <property type="component" value="Unassembled WGS sequence"/>
</dbReference>
<comment type="caution">
    <text evidence="2">The sequence shown here is derived from an EMBL/GenBank/DDBJ whole genome shotgun (WGS) entry which is preliminary data.</text>
</comment>
<protein>
    <recommendedName>
        <fullName evidence="1">DUF1858 domain-containing protein</fullName>
    </recommendedName>
</protein>
<accession>A0A235BW65</accession>
<name>A0A235BW65_UNCW3</name>
<dbReference type="SUPFAM" id="SSF140683">
    <property type="entry name" value="SP0561-like"/>
    <property type="match status" value="1"/>
</dbReference>
<dbReference type="PANTHER" id="PTHR39341">
    <property type="entry name" value="BSL7085 PROTEIN"/>
    <property type="match status" value="1"/>
</dbReference>
<feature type="domain" description="DUF1858" evidence="1">
    <location>
        <begin position="4"/>
        <end position="55"/>
    </location>
</feature>
<gene>
    <name evidence="2" type="ORF">CH333_03420</name>
</gene>
<proteinExistence type="predicted"/>